<feature type="compositionally biased region" description="Polar residues" evidence="5">
    <location>
        <begin position="1"/>
        <end position="15"/>
    </location>
</feature>
<proteinExistence type="predicted"/>
<organism evidence="7 8">
    <name type="scientific">Chlorella sorokiniana</name>
    <name type="common">Freshwater green alga</name>
    <dbReference type="NCBI Taxonomy" id="3076"/>
    <lineage>
        <taxon>Eukaryota</taxon>
        <taxon>Viridiplantae</taxon>
        <taxon>Chlorophyta</taxon>
        <taxon>core chlorophytes</taxon>
        <taxon>Trebouxiophyceae</taxon>
        <taxon>Chlorellales</taxon>
        <taxon>Chlorellaceae</taxon>
        <taxon>Chlorella clade</taxon>
        <taxon>Chlorella</taxon>
    </lineage>
</organism>
<sequence length="437" mass="45535">MIASVSQRSLPSGNYSFPACARRLGGPSREAICRAEQQKGRTRDGVAGNQLESLDALLGTPPPAPPPADSAEAPDAEQQEQKQGEGWYWWERPAGKQTNPLRKKGMEPGSGGAYLDSERLTRDPLQLAVGERTAMGEELSLPESRPVVSLVLAAVALAAGAAYLDDLPTPQLAMDTVSVAVGARWQLFTAALQPYSAFNTLATVAALLYGGQTAEKRLGSGLFAASFFLSGATSAILWYGVSSVALAVFGVQEGSAVYAGAGAGLLGSAAALGLAFLPANWAVLSPKQRASCATAAVALAAVCLTQFDLVPTVTPLDEALGPWINASSALVGLLLGWLAGPQLQAQRELNIAEGSMTISGDEEEVMVVVDRRTGIQRWVACGAVALALWGLLALADELVTAGVLVDFIVSYGDLDLASPEVQADLYEAAPEAWKRNA</sequence>
<evidence type="ECO:0000256" key="4">
    <source>
        <dbReference type="ARBA" id="ARBA00023136"/>
    </source>
</evidence>
<feature type="transmembrane region" description="Helical" evidence="6">
    <location>
        <begin position="255"/>
        <end position="277"/>
    </location>
</feature>
<evidence type="ECO:0000313" key="7">
    <source>
        <dbReference type="EMBL" id="PRW44902.1"/>
    </source>
</evidence>
<evidence type="ECO:0000256" key="3">
    <source>
        <dbReference type="ARBA" id="ARBA00022989"/>
    </source>
</evidence>
<evidence type="ECO:0000256" key="5">
    <source>
        <dbReference type="SAM" id="MobiDB-lite"/>
    </source>
</evidence>
<evidence type="ECO:0000256" key="2">
    <source>
        <dbReference type="ARBA" id="ARBA00022692"/>
    </source>
</evidence>
<dbReference type="InterPro" id="IPR035952">
    <property type="entry name" value="Rhomboid-like_sf"/>
</dbReference>
<keyword evidence="3 6" id="KW-1133">Transmembrane helix</keyword>
<protein>
    <submittedName>
        <fullName evidence="7">Rhomboid family intramembrane serine protease isoform A</fullName>
    </submittedName>
</protein>
<dbReference type="OrthoDB" id="10466429at2759"/>
<dbReference type="AlphaFoldDB" id="A0A2P6TKS8"/>
<keyword evidence="7" id="KW-0645">Protease</keyword>
<evidence type="ECO:0000256" key="1">
    <source>
        <dbReference type="ARBA" id="ARBA00004141"/>
    </source>
</evidence>
<keyword evidence="7" id="KW-0378">Hydrolase</keyword>
<accession>A0A2P6TKS8</accession>
<reference evidence="7 8" key="1">
    <citation type="journal article" date="2018" name="Plant J.">
        <title>Genome sequences of Chlorella sorokiniana UTEX 1602 and Micractinium conductrix SAG 241.80: implications to maltose excretion by a green alga.</title>
        <authorList>
            <person name="Arriola M.B."/>
            <person name="Velmurugan N."/>
            <person name="Zhang Y."/>
            <person name="Plunkett M.H."/>
            <person name="Hondzo H."/>
            <person name="Barney B.M."/>
        </authorList>
    </citation>
    <scope>NUCLEOTIDE SEQUENCE [LARGE SCALE GENOMIC DNA]</scope>
    <source>
        <strain evidence="8">UTEX 1602</strain>
    </source>
</reference>
<feature type="transmembrane region" description="Helical" evidence="6">
    <location>
        <begin position="319"/>
        <end position="339"/>
    </location>
</feature>
<comment type="caution">
    <text evidence="7">The sequence shown here is derived from an EMBL/GenBank/DDBJ whole genome shotgun (WGS) entry which is preliminary data.</text>
</comment>
<name>A0A2P6TKS8_CHLSO</name>
<dbReference type="GO" id="GO:0008233">
    <property type="term" value="F:peptidase activity"/>
    <property type="evidence" value="ECO:0007669"/>
    <property type="project" value="UniProtKB-KW"/>
</dbReference>
<feature type="transmembrane region" description="Helical" evidence="6">
    <location>
        <begin position="289"/>
        <end position="307"/>
    </location>
</feature>
<evidence type="ECO:0000313" key="8">
    <source>
        <dbReference type="Proteomes" id="UP000239899"/>
    </source>
</evidence>
<dbReference type="GO" id="GO:0016020">
    <property type="term" value="C:membrane"/>
    <property type="evidence" value="ECO:0007669"/>
    <property type="project" value="UniProtKB-SubCell"/>
</dbReference>
<dbReference type="SUPFAM" id="SSF144091">
    <property type="entry name" value="Rhomboid-like"/>
    <property type="match status" value="1"/>
</dbReference>
<evidence type="ECO:0000256" key="6">
    <source>
        <dbReference type="SAM" id="Phobius"/>
    </source>
</evidence>
<keyword evidence="2 6" id="KW-0812">Transmembrane</keyword>
<comment type="subcellular location">
    <subcellularLocation>
        <location evidence="1">Membrane</location>
        <topology evidence="1">Multi-pass membrane protein</topology>
    </subcellularLocation>
</comment>
<feature type="transmembrane region" description="Helical" evidence="6">
    <location>
        <begin position="378"/>
        <end position="395"/>
    </location>
</feature>
<dbReference type="Gene3D" id="1.20.1540.10">
    <property type="entry name" value="Rhomboid-like"/>
    <property type="match status" value="1"/>
</dbReference>
<feature type="compositionally biased region" description="Basic and acidic residues" evidence="5">
    <location>
        <begin position="31"/>
        <end position="44"/>
    </location>
</feature>
<feature type="region of interest" description="Disordered" evidence="5">
    <location>
        <begin position="1"/>
        <end position="117"/>
    </location>
</feature>
<dbReference type="EMBL" id="LHPG02000012">
    <property type="protein sequence ID" value="PRW44902.1"/>
    <property type="molecule type" value="Genomic_DNA"/>
</dbReference>
<gene>
    <name evidence="7" type="ORF">C2E21_6210</name>
</gene>
<feature type="transmembrane region" description="Helical" evidence="6">
    <location>
        <begin position="147"/>
        <end position="164"/>
    </location>
</feature>
<keyword evidence="8" id="KW-1185">Reference proteome</keyword>
<dbReference type="Proteomes" id="UP000239899">
    <property type="component" value="Unassembled WGS sequence"/>
</dbReference>
<dbReference type="GO" id="GO:0006508">
    <property type="term" value="P:proteolysis"/>
    <property type="evidence" value="ECO:0007669"/>
    <property type="project" value="UniProtKB-KW"/>
</dbReference>
<keyword evidence="4 6" id="KW-0472">Membrane</keyword>
<feature type="transmembrane region" description="Helical" evidence="6">
    <location>
        <begin position="222"/>
        <end position="249"/>
    </location>
</feature>
<feature type="transmembrane region" description="Helical" evidence="6">
    <location>
        <begin position="184"/>
        <end position="210"/>
    </location>
</feature>